<evidence type="ECO:0000256" key="6">
    <source>
        <dbReference type="ARBA" id="ARBA00023102"/>
    </source>
</evidence>
<dbReference type="Pfam" id="PF00977">
    <property type="entry name" value="His_biosynth"/>
    <property type="match status" value="1"/>
</dbReference>
<dbReference type="InterPro" id="IPR050064">
    <property type="entry name" value="IGPS_HisA/HisF"/>
</dbReference>
<accession>A0A4R3VUF9</accession>
<dbReference type="InterPro" id="IPR004651">
    <property type="entry name" value="HisF"/>
</dbReference>
<evidence type="ECO:0000256" key="3">
    <source>
        <dbReference type="ARBA" id="ARBA00011152"/>
    </source>
</evidence>
<organism evidence="12 13">
    <name type="scientific">Sphingobacterium alimentarium</name>
    <dbReference type="NCBI Taxonomy" id="797292"/>
    <lineage>
        <taxon>Bacteria</taxon>
        <taxon>Pseudomonadati</taxon>
        <taxon>Bacteroidota</taxon>
        <taxon>Sphingobacteriia</taxon>
        <taxon>Sphingobacteriales</taxon>
        <taxon>Sphingobacteriaceae</taxon>
        <taxon>Sphingobacterium</taxon>
    </lineage>
</organism>
<evidence type="ECO:0000256" key="1">
    <source>
        <dbReference type="ARBA" id="ARBA00005091"/>
    </source>
</evidence>
<name>A0A4R3VUF9_9SPHI</name>
<keyword evidence="7" id="KW-0456">Lyase</keyword>
<gene>
    <name evidence="12" type="ORF">EDC17_103228</name>
</gene>
<dbReference type="InterPro" id="IPR006062">
    <property type="entry name" value="His_biosynth"/>
</dbReference>
<evidence type="ECO:0000256" key="4">
    <source>
        <dbReference type="ARBA" id="ARBA00012809"/>
    </source>
</evidence>
<protein>
    <recommendedName>
        <fullName evidence="4">imidazole glycerol-phosphate synthase</fullName>
        <ecNumber evidence="4">4.3.2.10</ecNumber>
    </recommendedName>
    <alternativeName>
        <fullName evidence="9">IGP synthase cyclase subunit</fullName>
    </alternativeName>
</protein>
<dbReference type="Gene3D" id="3.20.20.70">
    <property type="entry name" value="Aldolase class I"/>
    <property type="match status" value="1"/>
</dbReference>
<dbReference type="EMBL" id="SMBZ01000032">
    <property type="protein sequence ID" value="TCV10496.1"/>
    <property type="molecule type" value="Genomic_DNA"/>
</dbReference>
<reference evidence="12 13" key="1">
    <citation type="submission" date="2019-03" db="EMBL/GenBank/DDBJ databases">
        <title>Genomic Encyclopedia of Type Strains, Phase IV (KMG-IV): sequencing the most valuable type-strain genomes for metagenomic binning, comparative biology and taxonomic classification.</title>
        <authorList>
            <person name="Goeker M."/>
        </authorList>
    </citation>
    <scope>NUCLEOTIDE SEQUENCE [LARGE SCALE GENOMIC DNA]</scope>
    <source>
        <strain evidence="12 13">DSM 22362</strain>
    </source>
</reference>
<comment type="subunit">
    <text evidence="3">Heterodimer of HisH and HisF.</text>
</comment>
<evidence type="ECO:0000256" key="11">
    <source>
        <dbReference type="RuleBase" id="RU003657"/>
    </source>
</evidence>
<dbReference type="GO" id="GO:0016829">
    <property type="term" value="F:lyase activity"/>
    <property type="evidence" value="ECO:0007669"/>
    <property type="project" value="UniProtKB-KW"/>
</dbReference>
<dbReference type="PANTHER" id="PTHR21235">
    <property type="entry name" value="IMIDAZOLE GLYCEROL PHOSPHATE SYNTHASE SUBUNIT HISF/H IGP SYNTHASE SUBUNIT HISF/H"/>
    <property type="match status" value="1"/>
</dbReference>
<dbReference type="NCBIfam" id="NF038364">
    <property type="entry name" value="AglZ_HisF2_fam"/>
    <property type="match status" value="1"/>
</dbReference>
<dbReference type="Proteomes" id="UP000295197">
    <property type="component" value="Unassembled WGS sequence"/>
</dbReference>
<evidence type="ECO:0000256" key="7">
    <source>
        <dbReference type="ARBA" id="ARBA00023239"/>
    </source>
</evidence>
<dbReference type="EC" id="4.3.2.10" evidence="4"/>
<keyword evidence="13" id="KW-1185">Reference proteome</keyword>
<dbReference type="InterPro" id="IPR013785">
    <property type="entry name" value="Aldolase_TIM"/>
</dbReference>
<evidence type="ECO:0000256" key="9">
    <source>
        <dbReference type="ARBA" id="ARBA00030264"/>
    </source>
</evidence>
<keyword evidence="6 11" id="KW-0368">Histidine biosynthesis</keyword>
<evidence type="ECO:0000256" key="8">
    <source>
        <dbReference type="ARBA" id="ARBA00025475"/>
    </source>
</evidence>
<comment type="pathway">
    <text evidence="1">Amino-acid biosynthesis; L-histidine biosynthesis; L-histidine from 5-phospho-alpha-D-ribose 1-diphosphate: step 5/9.</text>
</comment>
<proteinExistence type="inferred from homology"/>
<comment type="catalytic activity">
    <reaction evidence="10">
        <text>5-[(5-phospho-1-deoxy-D-ribulos-1-ylimino)methylamino]-1-(5-phospho-beta-D-ribosyl)imidazole-4-carboxamide + L-glutamine = D-erythro-1-(imidazol-4-yl)glycerol 3-phosphate + 5-amino-1-(5-phospho-beta-D-ribosyl)imidazole-4-carboxamide + L-glutamate + H(+)</text>
        <dbReference type="Rhea" id="RHEA:24793"/>
        <dbReference type="ChEBI" id="CHEBI:15378"/>
        <dbReference type="ChEBI" id="CHEBI:29985"/>
        <dbReference type="ChEBI" id="CHEBI:58278"/>
        <dbReference type="ChEBI" id="CHEBI:58359"/>
        <dbReference type="ChEBI" id="CHEBI:58475"/>
        <dbReference type="ChEBI" id="CHEBI:58525"/>
        <dbReference type="EC" id="4.3.2.10"/>
    </reaction>
</comment>
<dbReference type="RefSeq" id="WP_132778228.1">
    <property type="nucleotide sequence ID" value="NZ_SMBZ01000032.1"/>
</dbReference>
<evidence type="ECO:0000313" key="12">
    <source>
        <dbReference type="EMBL" id="TCV10496.1"/>
    </source>
</evidence>
<dbReference type="SUPFAM" id="SSF51366">
    <property type="entry name" value="Ribulose-phoshate binding barrel"/>
    <property type="match status" value="1"/>
</dbReference>
<dbReference type="GO" id="GO:0000105">
    <property type="term" value="P:L-histidine biosynthetic process"/>
    <property type="evidence" value="ECO:0007669"/>
    <property type="project" value="UniProtKB-UniPathway"/>
</dbReference>
<dbReference type="InterPro" id="IPR011060">
    <property type="entry name" value="RibuloseP-bd_barrel"/>
</dbReference>
<dbReference type="CDD" id="cd04731">
    <property type="entry name" value="HisF"/>
    <property type="match status" value="1"/>
</dbReference>
<evidence type="ECO:0000313" key="13">
    <source>
        <dbReference type="Proteomes" id="UP000295197"/>
    </source>
</evidence>
<dbReference type="GO" id="GO:0000107">
    <property type="term" value="F:imidazoleglycerol-phosphate synthase activity"/>
    <property type="evidence" value="ECO:0007669"/>
    <property type="project" value="InterPro"/>
</dbReference>
<dbReference type="OrthoDB" id="9781903at2"/>
<comment type="function">
    <text evidence="8">IGPS catalyzes the conversion of PRFAR and glutamine to IGP, AICAR and glutamate. The HisF subunit catalyzes the cyclization activity that produces IGP and AICAR from PRFAR using the ammonia provided by the HisH subunit.</text>
</comment>
<sequence length="253" mass="27846">MLKSRIIPCLLVHKKGLVKTTNFADPKYVGDPINAVKIFNEKEVDELMVIDIDATAENRGPDFEMIKNIAVECRMPFCYGGGVTTVEEAKRIIGLGAEKIALSSAAIQNPSLLNEIGEVIGAQSVVLVLDVKKKGLFGTYEIFTHNGKKSTGIKLKDFLSKLSEYRIGELVINSIEDDGKMKGFDFKLFDMAREMSDGPLTILGGAGQLDDIKQAIDRYKVIGVSAGSLFVFKGKYRAVLINYPSLAERKNLY</sequence>
<dbReference type="UniPathway" id="UPA00031">
    <property type="reaction ID" value="UER00010"/>
</dbReference>
<dbReference type="AlphaFoldDB" id="A0A4R3VUF9"/>
<evidence type="ECO:0000256" key="2">
    <source>
        <dbReference type="ARBA" id="ARBA00009667"/>
    </source>
</evidence>
<keyword evidence="5 11" id="KW-0028">Amino-acid biosynthesis</keyword>
<comment type="caution">
    <text evidence="12">The sequence shown here is derived from an EMBL/GenBank/DDBJ whole genome shotgun (WGS) entry which is preliminary data.</text>
</comment>
<dbReference type="PANTHER" id="PTHR21235:SF2">
    <property type="entry name" value="IMIDAZOLE GLYCEROL PHOSPHATE SYNTHASE HISHF"/>
    <property type="match status" value="1"/>
</dbReference>
<comment type="similarity">
    <text evidence="2 11">Belongs to the HisA/HisF family.</text>
</comment>
<evidence type="ECO:0000256" key="5">
    <source>
        <dbReference type="ARBA" id="ARBA00022605"/>
    </source>
</evidence>
<evidence type="ECO:0000256" key="10">
    <source>
        <dbReference type="ARBA" id="ARBA00047838"/>
    </source>
</evidence>